<dbReference type="Gene3D" id="3.40.50.1820">
    <property type="entry name" value="alpha/beta hydrolase"/>
    <property type="match status" value="1"/>
</dbReference>
<dbReference type="SUPFAM" id="SSF53474">
    <property type="entry name" value="alpha/beta-Hydrolases"/>
    <property type="match status" value="1"/>
</dbReference>
<dbReference type="InterPro" id="IPR000073">
    <property type="entry name" value="AB_hydrolase_1"/>
</dbReference>
<gene>
    <name evidence="3" type="primary">hsaD</name>
    <name evidence="3" type="ORF">BWY41_00016</name>
</gene>
<dbReference type="InterPro" id="IPR029058">
    <property type="entry name" value="AB_hydrolase_fold"/>
</dbReference>
<dbReference type="PANTHER" id="PTHR43798">
    <property type="entry name" value="MONOACYLGLYCEROL LIPASE"/>
    <property type="match status" value="1"/>
</dbReference>
<dbReference type="EC" id="3.7.1.17" evidence="3"/>
<organism evidence="3">
    <name type="scientific">Candidatus Atribacter allofermentans</name>
    <dbReference type="NCBI Taxonomy" id="1852833"/>
    <lineage>
        <taxon>Bacteria</taxon>
        <taxon>Pseudomonadati</taxon>
        <taxon>Atribacterota</taxon>
        <taxon>Atribacteria</taxon>
        <taxon>Atribacterales</taxon>
        <taxon>Atribacteraceae</taxon>
        <taxon>Atribacter</taxon>
    </lineage>
</organism>
<reference evidence="3" key="1">
    <citation type="submission" date="2017-02" db="EMBL/GenBank/DDBJ databases">
        <title>Delving into the versatile metabolic prowess of the omnipresent phylum Bacteroidetes.</title>
        <authorList>
            <person name="Nobu M.K."/>
            <person name="Mei R."/>
            <person name="Narihiro T."/>
            <person name="Kuroda K."/>
            <person name="Liu W.-T."/>
        </authorList>
    </citation>
    <scope>NUCLEOTIDE SEQUENCE</scope>
    <source>
        <strain evidence="3">ADurb.Bin276</strain>
    </source>
</reference>
<dbReference type="EMBL" id="MWBQ01000005">
    <property type="protein sequence ID" value="OQA61829.1"/>
    <property type="molecule type" value="Genomic_DNA"/>
</dbReference>
<dbReference type="Pfam" id="PF12697">
    <property type="entry name" value="Abhydrolase_6"/>
    <property type="match status" value="1"/>
</dbReference>
<accession>A0A1V5T512</accession>
<dbReference type="AlphaFoldDB" id="A0A1V5T512"/>
<feature type="domain" description="AB hydrolase-1" evidence="2">
    <location>
        <begin position="5"/>
        <end position="189"/>
    </location>
</feature>
<comment type="caution">
    <text evidence="3">The sequence shown here is derived from an EMBL/GenBank/DDBJ whole genome shotgun (WGS) entry which is preliminary data.</text>
</comment>
<name>A0A1V5T512_9BACT</name>
<evidence type="ECO:0000256" key="1">
    <source>
        <dbReference type="ARBA" id="ARBA00022801"/>
    </source>
</evidence>
<protein>
    <submittedName>
        <fullName evidence="3">4,5:9,10-diseco-3-hydroxy-5,9, 17-trioxoandrosta-1(10),2-diene-4-oate hydrolase</fullName>
        <ecNumber evidence="3">3.7.1.17</ecNumber>
    </submittedName>
</protein>
<keyword evidence="1 3" id="KW-0378">Hydrolase</keyword>
<dbReference type="GO" id="GO:0016020">
    <property type="term" value="C:membrane"/>
    <property type="evidence" value="ECO:0007669"/>
    <property type="project" value="TreeGrafter"/>
</dbReference>
<evidence type="ECO:0000313" key="3">
    <source>
        <dbReference type="EMBL" id="OQA61829.1"/>
    </source>
</evidence>
<dbReference type="PANTHER" id="PTHR43798:SF31">
    <property type="entry name" value="AB HYDROLASE SUPERFAMILY PROTEIN YCLE"/>
    <property type="match status" value="1"/>
</dbReference>
<dbReference type="InterPro" id="IPR050266">
    <property type="entry name" value="AB_hydrolase_sf"/>
</dbReference>
<dbReference type="GO" id="GO:0102296">
    <property type="term" value="F:4,5-9,10-diseco-3-hydroxy-5,9,17-trioxoandrosta-1(10),2-diene-4-oate hydrolase activity"/>
    <property type="evidence" value="ECO:0007669"/>
    <property type="project" value="UniProtKB-EC"/>
</dbReference>
<dbReference type="Proteomes" id="UP000485569">
    <property type="component" value="Unassembled WGS sequence"/>
</dbReference>
<evidence type="ECO:0000259" key="2">
    <source>
        <dbReference type="Pfam" id="PF12697"/>
    </source>
</evidence>
<sequence>MSNYADALAGWLDKIALTHPHILGLSWGSSLALEFYRRYPDIHLSLILASAYAGWKGSLPPDEVATRLENILASVNLPLEEVVESWLSILSRPLPGELIHELTTIWGDNSGRSHPGGFRAMAYSMAEADLRDVLPQIQIPTLLLYGELDQRSPLKVANDLLRLIPLAKLAIIPQAGHLANAEAPEEFNRHVRRFLRSVSGYG</sequence>
<proteinExistence type="predicted"/>